<dbReference type="Pfam" id="PF13796">
    <property type="entry name" value="Sensor"/>
    <property type="match status" value="1"/>
</dbReference>
<dbReference type="Proteomes" id="UP001612741">
    <property type="component" value="Unassembled WGS sequence"/>
</dbReference>
<organism evidence="12 13">
    <name type="scientific">Nonomuraea typhae</name>
    <dbReference type="NCBI Taxonomy" id="2603600"/>
    <lineage>
        <taxon>Bacteria</taxon>
        <taxon>Bacillati</taxon>
        <taxon>Actinomycetota</taxon>
        <taxon>Actinomycetes</taxon>
        <taxon>Streptosporangiales</taxon>
        <taxon>Streptosporangiaceae</taxon>
        <taxon>Nonomuraea</taxon>
    </lineage>
</organism>
<feature type="region of interest" description="Disordered" evidence="9">
    <location>
        <begin position="413"/>
        <end position="432"/>
    </location>
</feature>
<dbReference type="InterPro" id="IPR011712">
    <property type="entry name" value="Sig_transdc_His_kin_sub3_dim/P"/>
</dbReference>
<dbReference type="Gene3D" id="3.30.565.10">
    <property type="entry name" value="Histidine kinase-like ATPase, C-terminal domain"/>
    <property type="match status" value="1"/>
</dbReference>
<dbReference type="Pfam" id="PF02518">
    <property type="entry name" value="HATPase_c"/>
    <property type="match status" value="1"/>
</dbReference>
<proteinExistence type="predicted"/>
<keyword evidence="6 12" id="KW-0418">Kinase</keyword>
<dbReference type="InterPro" id="IPR003594">
    <property type="entry name" value="HATPase_dom"/>
</dbReference>
<keyword evidence="8" id="KW-0902">Two-component regulatory system</keyword>
<dbReference type="EC" id="2.7.13.3" evidence="2"/>
<evidence type="ECO:0000256" key="6">
    <source>
        <dbReference type="ARBA" id="ARBA00022777"/>
    </source>
</evidence>
<dbReference type="Gene3D" id="1.20.5.1930">
    <property type="match status" value="1"/>
</dbReference>
<protein>
    <recommendedName>
        <fullName evidence="2">histidine kinase</fullName>
        <ecNumber evidence="2">2.7.13.3</ecNumber>
    </recommendedName>
</protein>
<evidence type="ECO:0000256" key="4">
    <source>
        <dbReference type="ARBA" id="ARBA00022679"/>
    </source>
</evidence>
<sequence>MTSPPAPIGVSARLPVDAPGNALRRHPVRLLGTSWPWRSLVYLASTPVVAGIWLLTSWPALALAGLPLGRVERWRLRWVDRRPIPDPHVPGASAGFGGWVRLRLSERATWTELLYGVLLVPLSLLSFAVLSVALLVPAAMIATSTALFVILVLGVDPDAVTAVPDLPASAVNENPIAQLGIVTLGVILLVAGLYFVTIAAEGQRYLCRLLISEPSSQLTERLVDVTRSRARISSAFDEERRRIERDLHDGAQQRLTSLIMTLGMMRYQLHRGKDIEPLLEQASADAQRAVDELREIVHGIYPSALREHDLAEALNELVSSTEHSGLTTHIQLTVPADLDPDIEVGLYFAISELVTNVTKHSEATTMTLSIAPTLQKTLLVTVEDDGHGGASPDRGTGLIGVVDRIETLGGSVHLHSPAGGPTRVSLEVPCAS</sequence>
<dbReference type="SMART" id="SM00387">
    <property type="entry name" value="HATPase_c"/>
    <property type="match status" value="1"/>
</dbReference>
<keyword evidence="3" id="KW-0597">Phosphoprotein</keyword>
<dbReference type="InterPro" id="IPR036890">
    <property type="entry name" value="HATPase_C_sf"/>
</dbReference>
<reference evidence="12 13" key="1">
    <citation type="submission" date="2024-10" db="EMBL/GenBank/DDBJ databases">
        <title>The Natural Products Discovery Center: Release of the First 8490 Sequenced Strains for Exploring Actinobacteria Biosynthetic Diversity.</title>
        <authorList>
            <person name="Kalkreuter E."/>
            <person name="Kautsar S.A."/>
            <person name="Yang D."/>
            <person name="Bader C.D."/>
            <person name="Teijaro C.N."/>
            <person name="Fluegel L."/>
            <person name="Davis C.M."/>
            <person name="Simpson J.R."/>
            <person name="Lauterbach L."/>
            <person name="Steele A.D."/>
            <person name="Gui C."/>
            <person name="Meng S."/>
            <person name="Li G."/>
            <person name="Viehrig K."/>
            <person name="Ye F."/>
            <person name="Su P."/>
            <person name="Kiefer A.F."/>
            <person name="Nichols A."/>
            <person name="Cepeda A.J."/>
            <person name="Yan W."/>
            <person name="Fan B."/>
            <person name="Jiang Y."/>
            <person name="Adhikari A."/>
            <person name="Zheng C.-J."/>
            <person name="Schuster L."/>
            <person name="Cowan T.M."/>
            <person name="Smanski M.J."/>
            <person name="Chevrette M.G."/>
            <person name="De Carvalho L.P.S."/>
            <person name="Shen B."/>
        </authorList>
    </citation>
    <scope>NUCLEOTIDE SEQUENCE [LARGE SCALE GENOMIC DNA]</scope>
    <source>
        <strain evidence="12 13">NPDC050545</strain>
    </source>
</reference>
<evidence type="ECO:0000256" key="1">
    <source>
        <dbReference type="ARBA" id="ARBA00000085"/>
    </source>
</evidence>
<dbReference type="PANTHER" id="PTHR24421">
    <property type="entry name" value="NITRATE/NITRITE SENSOR PROTEIN NARX-RELATED"/>
    <property type="match status" value="1"/>
</dbReference>
<dbReference type="SUPFAM" id="SSF55874">
    <property type="entry name" value="ATPase domain of HSP90 chaperone/DNA topoisomerase II/histidine kinase"/>
    <property type="match status" value="1"/>
</dbReference>
<comment type="catalytic activity">
    <reaction evidence="1">
        <text>ATP + protein L-histidine = ADP + protein N-phospho-L-histidine.</text>
        <dbReference type="EC" id="2.7.13.3"/>
    </reaction>
</comment>
<dbReference type="PANTHER" id="PTHR24421:SF10">
    <property type="entry name" value="NITRATE_NITRITE SENSOR PROTEIN NARQ"/>
    <property type="match status" value="1"/>
</dbReference>
<dbReference type="RefSeq" id="WP_397091976.1">
    <property type="nucleotide sequence ID" value="NZ_JBITGY010000021.1"/>
</dbReference>
<dbReference type="EMBL" id="JBITGY010000021">
    <property type="protein sequence ID" value="MFI6505671.1"/>
    <property type="molecule type" value="Genomic_DNA"/>
</dbReference>
<dbReference type="CDD" id="cd16917">
    <property type="entry name" value="HATPase_UhpB-NarQ-NarX-like"/>
    <property type="match status" value="1"/>
</dbReference>
<evidence type="ECO:0000256" key="5">
    <source>
        <dbReference type="ARBA" id="ARBA00022741"/>
    </source>
</evidence>
<feature type="transmembrane region" description="Helical" evidence="10">
    <location>
        <begin position="176"/>
        <end position="200"/>
    </location>
</feature>
<dbReference type="InterPro" id="IPR025828">
    <property type="entry name" value="Put_sensor_dom"/>
</dbReference>
<comment type="caution">
    <text evidence="12">The sequence shown here is derived from an EMBL/GenBank/DDBJ whole genome shotgun (WGS) entry which is preliminary data.</text>
</comment>
<feature type="transmembrane region" description="Helical" evidence="10">
    <location>
        <begin position="40"/>
        <end position="68"/>
    </location>
</feature>
<evidence type="ECO:0000313" key="12">
    <source>
        <dbReference type="EMBL" id="MFI6505671.1"/>
    </source>
</evidence>
<evidence type="ECO:0000256" key="3">
    <source>
        <dbReference type="ARBA" id="ARBA00022553"/>
    </source>
</evidence>
<evidence type="ECO:0000256" key="8">
    <source>
        <dbReference type="ARBA" id="ARBA00023012"/>
    </source>
</evidence>
<evidence type="ECO:0000259" key="11">
    <source>
        <dbReference type="SMART" id="SM00387"/>
    </source>
</evidence>
<evidence type="ECO:0000313" key="13">
    <source>
        <dbReference type="Proteomes" id="UP001612741"/>
    </source>
</evidence>
<feature type="domain" description="Histidine kinase/HSP90-like ATPase" evidence="11">
    <location>
        <begin position="341"/>
        <end position="432"/>
    </location>
</feature>
<keyword evidence="13" id="KW-1185">Reference proteome</keyword>
<keyword evidence="10" id="KW-1133">Transmembrane helix</keyword>
<accession>A0ABW7ZBY5</accession>
<name>A0ABW7ZBY5_9ACTN</name>
<evidence type="ECO:0000256" key="2">
    <source>
        <dbReference type="ARBA" id="ARBA00012438"/>
    </source>
</evidence>
<feature type="transmembrane region" description="Helical" evidence="10">
    <location>
        <begin position="113"/>
        <end position="142"/>
    </location>
</feature>
<keyword evidence="5" id="KW-0547">Nucleotide-binding</keyword>
<keyword evidence="7" id="KW-0067">ATP-binding</keyword>
<keyword evidence="10" id="KW-0472">Membrane</keyword>
<evidence type="ECO:0000256" key="10">
    <source>
        <dbReference type="SAM" id="Phobius"/>
    </source>
</evidence>
<dbReference type="Pfam" id="PF07730">
    <property type="entry name" value="HisKA_3"/>
    <property type="match status" value="1"/>
</dbReference>
<evidence type="ECO:0000256" key="9">
    <source>
        <dbReference type="SAM" id="MobiDB-lite"/>
    </source>
</evidence>
<dbReference type="GO" id="GO:0016301">
    <property type="term" value="F:kinase activity"/>
    <property type="evidence" value="ECO:0007669"/>
    <property type="project" value="UniProtKB-KW"/>
</dbReference>
<keyword evidence="10" id="KW-0812">Transmembrane</keyword>
<evidence type="ECO:0000256" key="7">
    <source>
        <dbReference type="ARBA" id="ARBA00022840"/>
    </source>
</evidence>
<gene>
    <name evidence="12" type="ORF">ACIBG2_50390</name>
</gene>
<keyword evidence="4" id="KW-0808">Transferase</keyword>
<dbReference type="InterPro" id="IPR050482">
    <property type="entry name" value="Sensor_HK_TwoCompSys"/>
</dbReference>